<dbReference type="PANTHER" id="PTHR12526">
    <property type="entry name" value="GLYCOSYLTRANSFERASE"/>
    <property type="match status" value="1"/>
</dbReference>
<proteinExistence type="predicted"/>
<protein>
    <submittedName>
        <fullName evidence="2">Glycosyltransferase family 4 protein</fullName>
    </submittedName>
</protein>
<feature type="domain" description="Glycosyl transferase family 1" evidence="1">
    <location>
        <begin position="201"/>
        <end position="343"/>
    </location>
</feature>
<dbReference type="SUPFAM" id="SSF53756">
    <property type="entry name" value="UDP-Glycosyltransferase/glycogen phosphorylase"/>
    <property type="match status" value="1"/>
</dbReference>
<reference evidence="2" key="1">
    <citation type="submission" date="2022-12" db="EMBL/GenBank/DDBJ databases">
        <title>Phocaeicola acetigenes sp. nov., isolated feces from a healthy human.</title>
        <authorList>
            <person name="Do H."/>
            <person name="Ha Y.B."/>
            <person name="Kim J.-S."/>
            <person name="Suh M.K."/>
            <person name="Kim H.S."/>
            <person name="Lee J.-S."/>
        </authorList>
    </citation>
    <scope>NUCLEOTIDE SEQUENCE</scope>
    <source>
        <strain evidence="2">KGMB11183</strain>
    </source>
</reference>
<comment type="caution">
    <text evidence="2">The sequence shown here is derived from an EMBL/GenBank/DDBJ whole genome shotgun (WGS) entry which is preliminary data.</text>
</comment>
<evidence type="ECO:0000259" key="1">
    <source>
        <dbReference type="Pfam" id="PF00534"/>
    </source>
</evidence>
<organism evidence="2 3">
    <name type="scientific">Phocaeicola acetigenes</name>
    <dbReference type="NCBI Taxonomy" id="3016083"/>
    <lineage>
        <taxon>Bacteria</taxon>
        <taxon>Pseudomonadati</taxon>
        <taxon>Bacteroidota</taxon>
        <taxon>Bacteroidia</taxon>
        <taxon>Bacteroidales</taxon>
        <taxon>Bacteroidaceae</taxon>
        <taxon>Phocaeicola</taxon>
    </lineage>
</organism>
<evidence type="ECO:0000313" key="2">
    <source>
        <dbReference type="EMBL" id="MCZ8373499.1"/>
    </source>
</evidence>
<dbReference type="Gene3D" id="3.40.50.2000">
    <property type="entry name" value="Glycogen Phosphorylase B"/>
    <property type="match status" value="1"/>
</dbReference>
<dbReference type="Pfam" id="PF00534">
    <property type="entry name" value="Glycos_transf_1"/>
    <property type="match status" value="1"/>
</dbReference>
<dbReference type="EMBL" id="JAPZVM010000013">
    <property type="protein sequence ID" value="MCZ8373499.1"/>
    <property type="molecule type" value="Genomic_DNA"/>
</dbReference>
<keyword evidence="3" id="KW-1185">Reference proteome</keyword>
<dbReference type="RefSeq" id="WP_269878828.1">
    <property type="nucleotide sequence ID" value="NZ_JAPZVM010000013.1"/>
</dbReference>
<accession>A0ABT4PKJ4</accession>
<dbReference type="PANTHER" id="PTHR12526:SF637">
    <property type="entry name" value="GLYCOSYLTRANSFERASE EPSF-RELATED"/>
    <property type="match status" value="1"/>
</dbReference>
<gene>
    <name evidence="2" type="ORF">O6P32_12410</name>
</gene>
<name>A0ABT4PKJ4_9BACT</name>
<dbReference type="CDD" id="cd03801">
    <property type="entry name" value="GT4_PimA-like"/>
    <property type="match status" value="1"/>
</dbReference>
<dbReference type="InterPro" id="IPR001296">
    <property type="entry name" value="Glyco_trans_1"/>
</dbReference>
<dbReference type="Proteomes" id="UP001141933">
    <property type="component" value="Unassembled WGS sequence"/>
</dbReference>
<evidence type="ECO:0000313" key="3">
    <source>
        <dbReference type="Proteomes" id="UP001141933"/>
    </source>
</evidence>
<sequence>MKIGYICSSNPFQDKKAWSGSIYKLRESIENAGYEVVWIPYKSASFKIRLVLYILRYFLRGKITAYMQNRWFYKLCANSINEKSEKFQQCDCFFFPGGAQIALFLKTDKPIFYYADASFRNMLNYYWKGVHPWIVREANLLEWKAIHRATINIRASKWATDSVINDYGFDINRTFVLPLGPTLESKDLLPVDPYNGGILNVLFSGVEWERKGGDVAVNSVDRLNQLGIKAKLVIVGIRELPLEYKELPFIECVGFLDKNVENQYQQYIKTIKRCNILLLPTKAECAGIVFSEASAFGLPIFTYDTGGIGDYVFNGINGYRLPVGSNYVDFADCIKRVIDSNEMLKLHQGGIQVYSQKLDWKVWSDSFREIIEKVI</sequence>